<accession>A0ABP0WY41</accession>
<keyword evidence="2" id="KW-1185">Reference proteome</keyword>
<name>A0ABP0WY41_9BRYO</name>
<proteinExistence type="predicted"/>
<dbReference type="Proteomes" id="UP001497444">
    <property type="component" value="Chromosome 4"/>
</dbReference>
<evidence type="ECO:0000313" key="2">
    <source>
        <dbReference type="Proteomes" id="UP001497444"/>
    </source>
</evidence>
<evidence type="ECO:0000313" key="1">
    <source>
        <dbReference type="EMBL" id="CAK9271274.1"/>
    </source>
</evidence>
<sequence>MTSAARPGFSVLENIFVRNPPRACGFVGSGPCGEPEREQGKMPEFIWPHILRNGHRTFPFQLSLVWPCQIVVQTPESRADEPDLPFLVDSVSVAQGMNRHANSPRAGPDAPVVDETVLVVLG</sequence>
<reference evidence="1" key="1">
    <citation type="submission" date="2024-02" db="EMBL/GenBank/DDBJ databases">
        <authorList>
            <consortium name="ELIXIR-Norway"/>
            <consortium name="Elixir Norway"/>
        </authorList>
    </citation>
    <scope>NUCLEOTIDE SEQUENCE</scope>
</reference>
<gene>
    <name evidence="1" type="ORF">CSSPJE1EN1_LOCUS16752</name>
</gene>
<organism evidence="1 2">
    <name type="scientific">Sphagnum jensenii</name>
    <dbReference type="NCBI Taxonomy" id="128206"/>
    <lineage>
        <taxon>Eukaryota</taxon>
        <taxon>Viridiplantae</taxon>
        <taxon>Streptophyta</taxon>
        <taxon>Embryophyta</taxon>
        <taxon>Bryophyta</taxon>
        <taxon>Sphagnophytina</taxon>
        <taxon>Sphagnopsida</taxon>
        <taxon>Sphagnales</taxon>
        <taxon>Sphagnaceae</taxon>
        <taxon>Sphagnum</taxon>
    </lineage>
</organism>
<protein>
    <submittedName>
        <fullName evidence="1">Uncharacterized protein</fullName>
    </submittedName>
</protein>
<dbReference type="EMBL" id="OZ020099">
    <property type="protein sequence ID" value="CAK9271274.1"/>
    <property type="molecule type" value="Genomic_DNA"/>
</dbReference>